<dbReference type="Gene3D" id="1.10.12.10">
    <property type="entry name" value="Lyase 2-enoyl-coa Hydratase, Chain A, domain 2"/>
    <property type="match status" value="1"/>
</dbReference>
<gene>
    <name evidence="8" type="ORF">Q8F55_006348</name>
</gene>
<dbReference type="InterPro" id="IPR052377">
    <property type="entry name" value="Mitochondrial_ECH-domain"/>
</dbReference>
<dbReference type="InterPro" id="IPR014748">
    <property type="entry name" value="Enoyl-CoA_hydra_C"/>
</dbReference>
<comment type="caution">
    <text evidence="8">The sequence shown here is derived from an EMBL/GenBank/DDBJ whole genome shotgun (WGS) entry which is preliminary data.</text>
</comment>
<dbReference type="SUPFAM" id="SSF52096">
    <property type="entry name" value="ClpP/crotonase"/>
    <property type="match status" value="1"/>
</dbReference>
<dbReference type="PANTHER" id="PTHR43602:SF1">
    <property type="entry name" value="ENOYL-COA HYDRATASE DOMAIN-CONTAINING PROTEIN 3, MITOCHONDRIAL"/>
    <property type="match status" value="1"/>
</dbReference>
<evidence type="ECO:0000256" key="5">
    <source>
        <dbReference type="ARBA" id="ARBA00023128"/>
    </source>
</evidence>
<dbReference type="CDD" id="cd06558">
    <property type="entry name" value="crotonase-like"/>
    <property type="match status" value="1"/>
</dbReference>
<evidence type="ECO:0000256" key="6">
    <source>
        <dbReference type="ARBA" id="ARBA00037410"/>
    </source>
</evidence>
<organism evidence="8 9">
    <name type="scientific">Vanrija albida</name>
    <dbReference type="NCBI Taxonomy" id="181172"/>
    <lineage>
        <taxon>Eukaryota</taxon>
        <taxon>Fungi</taxon>
        <taxon>Dikarya</taxon>
        <taxon>Basidiomycota</taxon>
        <taxon>Agaricomycotina</taxon>
        <taxon>Tremellomycetes</taxon>
        <taxon>Trichosporonales</taxon>
        <taxon>Trichosporonaceae</taxon>
        <taxon>Vanrija</taxon>
    </lineage>
</organism>
<protein>
    <recommendedName>
        <fullName evidence="7">Enoyl-CoA hydratase domain-containing protein 3, mitochondrial</fullName>
    </recommendedName>
</protein>
<accession>A0ABR3PX84</accession>
<dbReference type="Gene3D" id="3.90.226.10">
    <property type="entry name" value="2-enoyl-CoA Hydratase, Chain A, domain 1"/>
    <property type="match status" value="1"/>
</dbReference>
<comment type="function">
    <text evidence="6">May play a role in fatty acid biosynthesis and insulin sensitivity.</text>
</comment>
<dbReference type="Pfam" id="PF00378">
    <property type="entry name" value="ECH_1"/>
    <property type="match status" value="1"/>
</dbReference>
<evidence type="ECO:0000256" key="2">
    <source>
        <dbReference type="ARBA" id="ARBA00022832"/>
    </source>
</evidence>
<keyword evidence="5" id="KW-0496">Mitochondrion</keyword>
<proteinExistence type="predicted"/>
<dbReference type="PANTHER" id="PTHR43602">
    <property type="match status" value="1"/>
</dbReference>
<keyword evidence="2" id="KW-0276">Fatty acid metabolism</keyword>
<comment type="subcellular location">
    <subcellularLocation>
        <location evidence="1">Mitochondrion</location>
    </subcellularLocation>
</comment>
<evidence type="ECO:0000313" key="9">
    <source>
        <dbReference type="Proteomes" id="UP001565368"/>
    </source>
</evidence>
<dbReference type="InterPro" id="IPR029045">
    <property type="entry name" value="ClpP/crotonase-like_dom_sf"/>
</dbReference>
<evidence type="ECO:0000256" key="7">
    <source>
        <dbReference type="ARBA" id="ARBA00040545"/>
    </source>
</evidence>
<sequence length="315" mass="32965">MPLPPLPARAVYLTINNAAKRNALSLATLRSLHSQLTCALTSPTGELHTLPPFRPEVLDALEAGEERYAWLLDAAAYRAAELPAVLVLRSEGPVFSSGHDLKEMAALPRDGVKDTFALCADVMRLLRASPVPIVCGVQGLATAAGLQLALSADYTIAGASTPLKLPGATIGLPCASPATAVARRLGNAATYRMLLTADAVRAGDFRDAIDVVDPPAEAVASGLPDVAAEAETAAFERRVAEVVGRVASFPGQPTAMGKWAFWTQVGLRDAEGQGGDGYAQAVGWAGRVMALLARSADAREGMGAFLEKRAPEWKT</sequence>
<name>A0ABR3PX84_9TREE</name>
<reference evidence="8 9" key="1">
    <citation type="submission" date="2023-08" db="EMBL/GenBank/DDBJ databases">
        <title>Annotated Genome Sequence of Vanrija albida AlHP1.</title>
        <authorList>
            <person name="Herzog R."/>
        </authorList>
    </citation>
    <scope>NUCLEOTIDE SEQUENCE [LARGE SCALE GENOMIC DNA]</scope>
    <source>
        <strain evidence="8 9">AlHP1</strain>
    </source>
</reference>
<evidence type="ECO:0000313" key="8">
    <source>
        <dbReference type="EMBL" id="KAL1406936.1"/>
    </source>
</evidence>
<evidence type="ECO:0000256" key="1">
    <source>
        <dbReference type="ARBA" id="ARBA00004173"/>
    </source>
</evidence>
<evidence type="ECO:0000256" key="3">
    <source>
        <dbReference type="ARBA" id="ARBA00022946"/>
    </source>
</evidence>
<keyword evidence="3" id="KW-0809">Transit peptide</keyword>
<keyword evidence="9" id="KW-1185">Reference proteome</keyword>
<keyword evidence="4" id="KW-0443">Lipid metabolism</keyword>
<dbReference type="RefSeq" id="XP_069206880.1">
    <property type="nucleotide sequence ID" value="XM_069354809.1"/>
</dbReference>
<evidence type="ECO:0000256" key="4">
    <source>
        <dbReference type="ARBA" id="ARBA00023098"/>
    </source>
</evidence>
<dbReference type="Proteomes" id="UP001565368">
    <property type="component" value="Unassembled WGS sequence"/>
</dbReference>
<dbReference type="EMBL" id="JBBXJM010000005">
    <property type="protein sequence ID" value="KAL1406936.1"/>
    <property type="molecule type" value="Genomic_DNA"/>
</dbReference>
<dbReference type="InterPro" id="IPR001753">
    <property type="entry name" value="Enoyl-CoA_hydra/iso"/>
</dbReference>
<dbReference type="GeneID" id="95987391"/>